<dbReference type="SUPFAM" id="SSF49329">
    <property type="entry name" value="Cu,Zn superoxide dismutase-like"/>
    <property type="match status" value="5"/>
</dbReference>
<dbReference type="EMBL" id="LR899011">
    <property type="protein sequence ID" value="CAD7085319.1"/>
    <property type="molecule type" value="Genomic_DNA"/>
</dbReference>
<proteinExistence type="predicted"/>
<dbReference type="InParanoid" id="A0A7R8UQT6"/>
<evidence type="ECO:0000256" key="1">
    <source>
        <dbReference type="SAM" id="SignalP"/>
    </source>
</evidence>
<feature type="chain" id="PRO_5031242345" description="Superoxide dismutase copper/zinc binding domain-containing protein" evidence="1">
    <location>
        <begin position="23"/>
        <end position="1140"/>
    </location>
</feature>
<dbReference type="Pfam" id="PF00080">
    <property type="entry name" value="Sod_Cu"/>
    <property type="match status" value="1"/>
</dbReference>
<dbReference type="OrthoDB" id="159229at2759"/>
<evidence type="ECO:0000313" key="4">
    <source>
        <dbReference type="Proteomes" id="UP000594454"/>
    </source>
</evidence>
<feature type="signal peptide" evidence="1">
    <location>
        <begin position="1"/>
        <end position="22"/>
    </location>
</feature>
<protein>
    <recommendedName>
        <fullName evidence="2">Superoxide dismutase copper/zinc binding domain-containing protein</fullName>
    </recommendedName>
</protein>
<dbReference type="Proteomes" id="UP000594454">
    <property type="component" value="Chromosome 3"/>
</dbReference>
<dbReference type="GO" id="GO:0046872">
    <property type="term" value="F:metal ion binding"/>
    <property type="evidence" value="ECO:0007669"/>
    <property type="project" value="InterPro"/>
</dbReference>
<gene>
    <name evidence="3" type="ORF">HERILL_LOCUS8169</name>
</gene>
<reference evidence="3 4" key="1">
    <citation type="submission" date="2020-11" db="EMBL/GenBank/DDBJ databases">
        <authorList>
            <person name="Wallbank WR R."/>
            <person name="Pardo Diaz C."/>
            <person name="Kozak K."/>
            <person name="Martin S."/>
            <person name="Jiggins C."/>
            <person name="Moest M."/>
            <person name="Warren A I."/>
            <person name="Generalovic N T."/>
            <person name="Byers J.R.P. K."/>
            <person name="Montejo-Kovacevich G."/>
            <person name="Yen C E."/>
        </authorList>
    </citation>
    <scope>NUCLEOTIDE SEQUENCE [LARGE SCALE GENOMIC DNA]</scope>
</reference>
<dbReference type="AlphaFoldDB" id="A0A7R8UQT6"/>
<dbReference type="PANTHER" id="PTHR20910:SF1">
    <property type="entry name" value="SUPEROXIDE DISMUTASE COPPER_ZINC BINDING DOMAIN-CONTAINING PROTEIN"/>
    <property type="match status" value="1"/>
</dbReference>
<keyword evidence="1" id="KW-0732">Signal</keyword>
<dbReference type="InterPro" id="IPR053257">
    <property type="entry name" value="Cu-only_SOD"/>
</dbReference>
<organism evidence="3 4">
    <name type="scientific">Hermetia illucens</name>
    <name type="common">Black soldier fly</name>
    <dbReference type="NCBI Taxonomy" id="343691"/>
    <lineage>
        <taxon>Eukaryota</taxon>
        <taxon>Metazoa</taxon>
        <taxon>Ecdysozoa</taxon>
        <taxon>Arthropoda</taxon>
        <taxon>Hexapoda</taxon>
        <taxon>Insecta</taxon>
        <taxon>Pterygota</taxon>
        <taxon>Neoptera</taxon>
        <taxon>Endopterygota</taxon>
        <taxon>Diptera</taxon>
        <taxon>Brachycera</taxon>
        <taxon>Stratiomyomorpha</taxon>
        <taxon>Stratiomyidae</taxon>
        <taxon>Hermetiinae</taxon>
        <taxon>Hermetia</taxon>
    </lineage>
</organism>
<dbReference type="OMA" id="GIWGKSL"/>
<sequence length="1140" mass="129138">MSIIVKCIFALFLVVFVRGSCAKLVVYISQHGLHGEIHFLQHNATTVEISADLETTLQFPDQVWAWNIAQFPVDYTDVNPTTRCSQDKLGPSVVDLDEDLGYLVLPDNMTSTWMKELSLTGKDGIWGKSLVLTDFERRVRACGTIISQDQSLEHIAEARFRSTISGSVYFRWLAEQGENRWDTLIFSNLYHLSELPQSFRFKAYTEHAWKIYVTDIFEHDHHRSEDNCNFLQQLFDPQGYGDGKALGDLDVRSGKIRVATNPLKQEQRMLFNDNKLVLLPSDLNIPHRTLYLVLIDPIHPENFIACAKVRHVQPLIFRSFLNVDGVKGDVIFTQRSIFDPTTLNFTISSVSGKTEDNVKYAEDVAAFRVAELPPAPQRANRDDYCASTGNLFNPRELERTSFPPPGFGTQDQYAVGDLSGKLQSRNKKYFHHFILPGASSELDGIYWDVFLPLQGKHSVAHRGLVLYKYNRSNLKNITEDQWGCSSILQYEKNGIYQKSMFTAQVLFRYPVVGRILFRQPKDEPWHDTAIIIEYLIHADGSTQNTSHSHRWAIHLEPPGKDFYNWSGRCLSAGDVYNPHKVFFTLNSPEDTCQSHFPWLCRLGDLFNRLGTISIAGSRINAAEVSRKLFIDENLPLSGSSKILGKSVVLYDDFGPKARGERLGCALISGHYSRKAVARDWYSNGGDIKMKGKLEIFQQSEYDITNIEVDFKGLVNTSGYHIHMTPVEANLAFPCEKTSLYGHWNPRNVDPRNSPKPRYGSTDQYEMGDLSGKFGALDGFQDYETWYNDTNIPLFGYETVLGRSVVIHKKENNQRWACSTIEAGYSPSEARQVSAIASFHHPGGYAYGYIRMQQLIYADGSTSDTIMEIKLRHPGKNDRNITRDHHWQIFVNPIGVDAAVKQTITRCVAGGYVWNPYYTQLADPLNSELYHQECAPDNPLRCYVGDVSARVGKIDLGDKRVVLSDSNFPLEGPVSAMGRSIVIFGANSSGERFACANIEPDHDIIKYINLQKPPRFVVAQFLEDVRHVTEAPEWMLNVDARTIKTLHGGTCIQMIMHFKGPYAHQLEVDLSGLLAAGVLYRPSVYIPGYSNQKRKTTLPYRTCDVVDPNEKNSKKRKSSGVFRKAKISMCLLTALLINLRW</sequence>
<evidence type="ECO:0000259" key="2">
    <source>
        <dbReference type="Pfam" id="PF00080"/>
    </source>
</evidence>
<feature type="domain" description="Superoxide dismutase copper/zinc binding" evidence="2">
    <location>
        <begin position="690"/>
        <end position="813"/>
    </location>
</feature>
<dbReference type="InterPro" id="IPR036423">
    <property type="entry name" value="SOD-like_Cu/Zn_dom_sf"/>
</dbReference>
<evidence type="ECO:0000313" key="3">
    <source>
        <dbReference type="EMBL" id="CAD7085319.1"/>
    </source>
</evidence>
<dbReference type="InterPro" id="IPR001424">
    <property type="entry name" value="SOD_Cu_Zn_dom"/>
</dbReference>
<dbReference type="GO" id="GO:0006801">
    <property type="term" value="P:superoxide metabolic process"/>
    <property type="evidence" value="ECO:0007669"/>
    <property type="project" value="InterPro"/>
</dbReference>
<dbReference type="PANTHER" id="PTHR20910">
    <property type="entry name" value="AGAP001623-PA"/>
    <property type="match status" value="1"/>
</dbReference>
<accession>A0A7R8UQT6</accession>
<name>A0A7R8UQT6_HERIL</name>
<keyword evidence="4" id="KW-1185">Reference proteome</keyword>
<dbReference type="Gene3D" id="2.60.40.200">
    <property type="entry name" value="Superoxide dismutase, copper/zinc binding domain"/>
    <property type="match status" value="4"/>
</dbReference>
<dbReference type="FunCoup" id="A0A7R8UQT6">
    <property type="interactions" value="7"/>
</dbReference>